<protein>
    <recommendedName>
        <fullName evidence="4">HAF repeat-containing protein</fullName>
    </recommendedName>
</protein>
<keyword evidence="1" id="KW-0732">Signal</keyword>
<name>A0A5P2CVH3_STRVZ</name>
<feature type="chain" id="PRO_5025049108" description="HAF repeat-containing protein" evidence="1">
    <location>
        <begin position="23"/>
        <end position="372"/>
    </location>
</feature>
<sequence>MAAGAAAVALAALIGTTGPASAAGPVSGSGTTAGACKPGLSVLGALPGPEAGWLKEGVRALGKGNLSVGSSRAKAVYWTGTTVRRVPVPDAQASGELLAVNANGLMAGRYTPTGSSVPVAFTYRAGDAAVTPLPAGTNGSVGLDLNDSGRVVAAGSGLQSLLVVANGTVERTLTFPEGIGADARVEHLGGINARGDVVATVNWPEPDTGGRVEHSVPVLWPGDGGPARLLTATGNTSWVADIAADGTVVGSDWFGFGYEWRPRVWAAADGGVGSSPAPLSTHSSTSLDGISPTTGVVAGTARVHIDDLQLTEQAVLWPGSGPVLALPRLAAGKASEGVAVSDDDRVGGSAVNANGKTRAVIWKCASAQAYTP</sequence>
<organism evidence="2 3">
    <name type="scientific">Streptomyces venezuelae</name>
    <dbReference type="NCBI Taxonomy" id="54571"/>
    <lineage>
        <taxon>Bacteria</taxon>
        <taxon>Bacillati</taxon>
        <taxon>Actinomycetota</taxon>
        <taxon>Actinomycetes</taxon>
        <taxon>Kitasatosporales</taxon>
        <taxon>Streptomycetaceae</taxon>
        <taxon>Streptomyces</taxon>
    </lineage>
</organism>
<evidence type="ECO:0000313" key="3">
    <source>
        <dbReference type="Proteomes" id="UP000325211"/>
    </source>
</evidence>
<dbReference type="AlphaFoldDB" id="A0A5P2CVH3"/>
<evidence type="ECO:0008006" key="4">
    <source>
        <dbReference type="Google" id="ProtNLM"/>
    </source>
</evidence>
<reference evidence="2 3" key="1">
    <citation type="submission" date="2018-05" db="EMBL/GenBank/DDBJ databases">
        <title>Streptomyces venezuelae.</title>
        <authorList>
            <person name="Kim W."/>
            <person name="Lee N."/>
            <person name="Cho B.-K."/>
        </authorList>
    </citation>
    <scope>NUCLEOTIDE SEQUENCE [LARGE SCALE GENOMIC DNA]</scope>
    <source>
        <strain evidence="2 3">ATCC 21782</strain>
    </source>
</reference>
<accession>A0A5P2CVH3</accession>
<proteinExistence type="predicted"/>
<dbReference type="EMBL" id="CP029190">
    <property type="protein sequence ID" value="QES46855.1"/>
    <property type="molecule type" value="Genomic_DNA"/>
</dbReference>
<evidence type="ECO:0000313" key="2">
    <source>
        <dbReference type="EMBL" id="QES46855.1"/>
    </source>
</evidence>
<gene>
    <name evidence="2" type="ORF">DEJ50_02265</name>
</gene>
<dbReference type="Proteomes" id="UP000325211">
    <property type="component" value="Chromosome"/>
</dbReference>
<evidence type="ECO:0000256" key="1">
    <source>
        <dbReference type="SAM" id="SignalP"/>
    </source>
</evidence>
<feature type="signal peptide" evidence="1">
    <location>
        <begin position="1"/>
        <end position="22"/>
    </location>
</feature>